<dbReference type="Gene3D" id="3.80.10.10">
    <property type="entry name" value="Ribonuclease Inhibitor"/>
    <property type="match status" value="1"/>
</dbReference>
<gene>
    <name evidence="2" type="ORF">BRAFLDRAFT_205229</name>
</gene>
<dbReference type="SUPFAM" id="SSF52058">
    <property type="entry name" value="L domain-like"/>
    <property type="match status" value="1"/>
</dbReference>
<dbReference type="InterPro" id="IPR032675">
    <property type="entry name" value="LRR_dom_sf"/>
</dbReference>
<dbReference type="InterPro" id="IPR050328">
    <property type="entry name" value="Dev_Immune_Receptor"/>
</dbReference>
<name>C3YSZ4_BRAFL</name>
<dbReference type="AlphaFoldDB" id="C3YSZ4"/>
<dbReference type="EMBL" id="GG666551">
    <property type="protein sequence ID" value="EEN56562.1"/>
    <property type="molecule type" value="Genomic_DNA"/>
</dbReference>
<evidence type="ECO:0008006" key="3">
    <source>
        <dbReference type="Google" id="ProtNLM"/>
    </source>
</evidence>
<evidence type="ECO:0000256" key="1">
    <source>
        <dbReference type="ARBA" id="ARBA00022729"/>
    </source>
</evidence>
<dbReference type="PROSITE" id="PS51450">
    <property type="entry name" value="LRR"/>
    <property type="match status" value="1"/>
</dbReference>
<dbReference type="STRING" id="7739.C3YSZ4"/>
<proteinExistence type="predicted"/>
<feature type="non-terminal residue" evidence="2">
    <location>
        <position position="81"/>
    </location>
</feature>
<dbReference type="PANTHER" id="PTHR24373">
    <property type="entry name" value="SLIT RELATED LEUCINE-RICH REPEAT NEURONAL PROTEIN"/>
    <property type="match status" value="1"/>
</dbReference>
<organism>
    <name type="scientific">Branchiostoma floridae</name>
    <name type="common">Florida lancelet</name>
    <name type="synonym">Amphioxus</name>
    <dbReference type="NCBI Taxonomy" id="7739"/>
    <lineage>
        <taxon>Eukaryota</taxon>
        <taxon>Metazoa</taxon>
        <taxon>Chordata</taxon>
        <taxon>Cephalochordata</taxon>
        <taxon>Leptocardii</taxon>
        <taxon>Amphioxiformes</taxon>
        <taxon>Branchiostomatidae</taxon>
        <taxon>Branchiostoma</taxon>
    </lineage>
</organism>
<dbReference type="InParanoid" id="C3YSZ4"/>
<accession>C3YSZ4</accession>
<sequence>AACSSSCLSQCYCSRGRGLTSVPQDVPTTITWLDLRSNAITNISQSDFSRYRSLTRLDLHSNQISIIHNKTFHNLTSLTSL</sequence>
<feature type="non-terminal residue" evidence="2">
    <location>
        <position position="1"/>
    </location>
</feature>
<keyword evidence="1" id="KW-0732">Signal</keyword>
<dbReference type="InterPro" id="IPR001611">
    <property type="entry name" value="Leu-rich_rpt"/>
</dbReference>
<dbReference type="PANTHER" id="PTHR24373:SF383">
    <property type="entry name" value="LEUCINE-RICH REPEAT-CONTAINING PROTEIN 15-LIKE"/>
    <property type="match status" value="1"/>
</dbReference>
<dbReference type="Pfam" id="PF13855">
    <property type="entry name" value="LRR_8"/>
    <property type="match status" value="1"/>
</dbReference>
<evidence type="ECO:0000313" key="2">
    <source>
        <dbReference type="EMBL" id="EEN56562.1"/>
    </source>
</evidence>
<dbReference type="eggNOG" id="KOG4237">
    <property type="taxonomic scope" value="Eukaryota"/>
</dbReference>
<protein>
    <recommendedName>
        <fullName evidence="3">LRRNT domain-containing protein</fullName>
    </recommendedName>
</protein>
<reference evidence="2" key="1">
    <citation type="journal article" date="2008" name="Nature">
        <title>The amphioxus genome and the evolution of the chordate karyotype.</title>
        <authorList>
            <consortium name="US DOE Joint Genome Institute (JGI-PGF)"/>
            <person name="Putnam N.H."/>
            <person name="Butts T."/>
            <person name="Ferrier D.E.K."/>
            <person name="Furlong R.F."/>
            <person name="Hellsten U."/>
            <person name="Kawashima T."/>
            <person name="Robinson-Rechavi M."/>
            <person name="Shoguchi E."/>
            <person name="Terry A."/>
            <person name="Yu J.-K."/>
            <person name="Benito-Gutierrez E.L."/>
            <person name="Dubchak I."/>
            <person name="Garcia-Fernandez J."/>
            <person name="Gibson-Brown J.J."/>
            <person name="Grigoriev I.V."/>
            <person name="Horton A.C."/>
            <person name="de Jong P.J."/>
            <person name="Jurka J."/>
            <person name="Kapitonov V.V."/>
            <person name="Kohara Y."/>
            <person name="Kuroki Y."/>
            <person name="Lindquist E."/>
            <person name="Lucas S."/>
            <person name="Osoegawa K."/>
            <person name="Pennacchio L.A."/>
            <person name="Salamov A.A."/>
            <person name="Satou Y."/>
            <person name="Sauka-Spengler T."/>
            <person name="Schmutz J."/>
            <person name="Shin-I T."/>
            <person name="Toyoda A."/>
            <person name="Bronner-Fraser M."/>
            <person name="Fujiyama A."/>
            <person name="Holland L.Z."/>
            <person name="Holland P.W.H."/>
            <person name="Satoh N."/>
            <person name="Rokhsar D.S."/>
        </authorList>
    </citation>
    <scope>NUCLEOTIDE SEQUENCE [LARGE SCALE GENOMIC DNA]</scope>
    <source>
        <strain evidence="2">S238N-H82</strain>
        <tissue evidence="2">Testes</tissue>
    </source>
</reference>